<dbReference type="Proteomes" id="UP000829685">
    <property type="component" value="Unassembled WGS sequence"/>
</dbReference>
<comment type="caution">
    <text evidence="2">The sequence shown here is derived from an EMBL/GenBank/DDBJ whole genome shotgun (WGS) entry which is preliminary data.</text>
</comment>
<keyword evidence="3" id="KW-1185">Reference proteome</keyword>
<sequence>METKNGLEIPDDAAPPPYSMNPPPRQSSSSPLQFNPQSLTSHLHSHLLSIPDRIRQTQQAHNAQQIETDIWILDHLSPVIESFLADLGARRTAPPLATLTLIPNGAVPPDAVLSGIDDMLRRNEIGRVFRVDFRHIGGEKDSGNTYGDSKSASRTASNVNQEFTDWGRWEEPGSSSPANSGLLWWNDEDQARRLASFLQPQTRPKIKPNAISQSAVQTVVEQRIPSEKKKKGWGWGRRRSDQIPASEAQTTISLPSVSSSEPRDGRGTVAGGDVAGVPEDQQLDNGKRAEMSVTAEEVAFRRENDFGIWESMSGWAVVVAIKVYS</sequence>
<feature type="compositionally biased region" description="Polar residues" evidence="1">
    <location>
        <begin position="210"/>
        <end position="220"/>
    </location>
</feature>
<protein>
    <submittedName>
        <fullName evidence="2">Uncharacterized protein</fullName>
    </submittedName>
</protein>
<name>A0A9P9WPB3_9PEZI</name>
<evidence type="ECO:0000313" key="2">
    <source>
        <dbReference type="EMBL" id="KAI1873358.1"/>
    </source>
</evidence>
<feature type="region of interest" description="Disordered" evidence="1">
    <location>
        <begin position="1"/>
        <end position="37"/>
    </location>
</feature>
<evidence type="ECO:0000313" key="3">
    <source>
        <dbReference type="Proteomes" id="UP000829685"/>
    </source>
</evidence>
<reference evidence="2" key="1">
    <citation type="submission" date="2021-03" db="EMBL/GenBank/DDBJ databases">
        <title>Revisited historic fungal species revealed as producer of novel bioactive compounds through whole genome sequencing and comparative genomics.</title>
        <authorList>
            <person name="Vignolle G.A."/>
            <person name="Hochenegger N."/>
            <person name="Mach R.L."/>
            <person name="Mach-Aigner A.R."/>
            <person name="Javad Rahimi M."/>
            <person name="Salim K.A."/>
            <person name="Chan C.M."/>
            <person name="Lim L.B.L."/>
            <person name="Cai F."/>
            <person name="Druzhinina I.S."/>
            <person name="U'Ren J.M."/>
            <person name="Derntl C."/>
        </authorList>
    </citation>
    <scope>NUCLEOTIDE SEQUENCE</scope>
    <source>
        <strain evidence="2">TUCIM 5799</strain>
    </source>
</reference>
<feature type="region of interest" description="Disordered" evidence="1">
    <location>
        <begin position="199"/>
        <end position="288"/>
    </location>
</feature>
<gene>
    <name evidence="2" type="ORF">JX265_004980</name>
</gene>
<feature type="compositionally biased region" description="Pro residues" evidence="1">
    <location>
        <begin position="13"/>
        <end position="25"/>
    </location>
</feature>
<accession>A0A9P9WPB3</accession>
<feature type="compositionally biased region" description="Polar residues" evidence="1">
    <location>
        <begin position="247"/>
        <end position="260"/>
    </location>
</feature>
<dbReference type="EMBL" id="JAFIMR010000010">
    <property type="protein sequence ID" value="KAI1873358.1"/>
    <property type="molecule type" value="Genomic_DNA"/>
</dbReference>
<evidence type="ECO:0000256" key="1">
    <source>
        <dbReference type="SAM" id="MobiDB-lite"/>
    </source>
</evidence>
<organism evidence="2 3">
    <name type="scientific">Neoarthrinium moseri</name>
    <dbReference type="NCBI Taxonomy" id="1658444"/>
    <lineage>
        <taxon>Eukaryota</taxon>
        <taxon>Fungi</taxon>
        <taxon>Dikarya</taxon>
        <taxon>Ascomycota</taxon>
        <taxon>Pezizomycotina</taxon>
        <taxon>Sordariomycetes</taxon>
        <taxon>Xylariomycetidae</taxon>
        <taxon>Amphisphaeriales</taxon>
        <taxon>Apiosporaceae</taxon>
        <taxon>Neoarthrinium</taxon>
    </lineage>
</organism>
<proteinExistence type="predicted"/>
<dbReference type="AlphaFoldDB" id="A0A9P9WPB3"/>